<feature type="domain" description="Integrase catalytic" evidence="3">
    <location>
        <begin position="1"/>
        <end position="105"/>
    </location>
</feature>
<feature type="compositionally biased region" description="Basic and acidic residues" evidence="2">
    <location>
        <begin position="242"/>
        <end position="279"/>
    </location>
</feature>
<dbReference type="AlphaFoldDB" id="A0A0C9ZU45"/>
<dbReference type="GO" id="GO:0005634">
    <property type="term" value="C:nucleus"/>
    <property type="evidence" value="ECO:0007669"/>
    <property type="project" value="UniProtKB-ARBA"/>
</dbReference>
<name>A0A0C9ZU45_9AGAM</name>
<accession>A0A0C9ZU45</accession>
<dbReference type="GO" id="GO:0003723">
    <property type="term" value="F:RNA binding"/>
    <property type="evidence" value="ECO:0007669"/>
    <property type="project" value="UniProtKB-KW"/>
</dbReference>
<dbReference type="HOGENOM" id="CLU_058076_0_0_1"/>
<feature type="region of interest" description="Disordered" evidence="2">
    <location>
        <begin position="242"/>
        <end position="325"/>
    </location>
</feature>
<feature type="compositionally biased region" description="Acidic residues" evidence="2">
    <location>
        <begin position="280"/>
        <end position="318"/>
    </location>
</feature>
<dbReference type="InParanoid" id="A0A0C9ZU45"/>
<dbReference type="Gene3D" id="3.30.420.10">
    <property type="entry name" value="Ribonuclease H-like superfamily/Ribonuclease H"/>
    <property type="match status" value="1"/>
</dbReference>
<dbReference type="STRING" id="930992.A0A0C9ZU45"/>
<dbReference type="PROSITE" id="PS50994">
    <property type="entry name" value="INTEGRASE"/>
    <property type="match status" value="1"/>
</dbReference>
<evidence type="ECO:0000259" key="3">
    <source>
        <dbReference type="PROSITE" id="PS50994"/>
    </source>
</evidence>
<dbReference type="GO" id="GO:0015074">
    <property type="term" value="P:DNA integration"/>
    <property type="evidence" value="ECO:0007669"/>
    <property type="project" value="InterPro"/>
</dbReference>
<evidence type="ECO:0000256" key="2">
    <source>
        <dbReference type="SAM" id="MobiDB-lite"/>
    </source>
</evidence>
<dbReference type="SUPFAM" id="SSF53098">
    <property type="entry name" value="Ribonuclease H-like"/>
    <property type="match status" value="1"/>
</dbReference>
<dbReference type="InterPro" id="IPR036397">
    <property type="entry name" value="RNaseH_sf"/>
</dbReference>
<dbReference type="InterPro" id="IPR001584">
    <property type="entry name" value="Integrase_cat-core"/>
</dbReference>
<organism evidence="4 5">
    <name type="scientific">Suillus luteus UH-Slu-Lm8-n1</name>
    <dbReference type="NCBI Taxonomy" id="930992"/>
    <lineage>
        <taxon>Eukaryota</taxon>
        <taxon>Fungi</taxon>
        <taxon>Dikarya</taxon>
        <taxon>Basidiomycota</taxon>
        <taxon>Agaricomycotina</taxon>
        <taxon>Agaricomycetes</taxon>
        <taxon>Agaricomycetidae</taxon>
        <taxon>Boletales</taxon>
        <taxon>Suillineae</taxon>
        <taxon>Suillaceae</taxon>
        <taxon>Suillus</taxon>
    </lineage>
</organism>
<proteinExistence type="predicted"/>
<dbReference type="InterPro" id="IPR012337">
    <property type="entry name" value="RNaseH-like_sf"/>
</dbReference>
<evidence type="ECO:0000313" key="5">
    <source>
        <dbReference type="Proteomes" id="UP000054485"/>
    </source>
</evidence>
<dbReference type="EMBL" id="KN836089">
    <property type="protein sequence ID" value="KIK32871.1"/>
    <property type="molecule type" value="Genomic_DNA"/>
</dbReference>
<gene>
    <name evidence="4" type="ORF">CY34DRAFT_814017</name>
</gene>
<reference evidence="4 5" key="1">
    <citation type="submission" date="2014-04" db="EMBL/GenBank/DDBJ databases">
        <authorList>
            <consortium name="DOE Joint Genome Institute"/>
            <person name="Kuo A."/>
            <person name="Ruytinx J."/>
            <person name="Rineau F."/>
            <person name="Colpaert J."/>
            <person name="Kohler A."/>
            <person name="Nagy L.G."/>
            <person name="Floudas D."/>
            <person name="Copeland A."/>
            <person name="Barry K.W."/>
            <person name="Cichocki N."/>
            <person name="Veneault-Fourrey C."/>
            <person name="LaButti K."/>
            <person name="Lindquist E.A."/>
            <person name="Lipzen A."/>
            <person name="Lundell T."/>
            <person name="Morin E."/>
            <person name="Murat C."/>
            <person name="Sun H."/>
            <person name="Tunlid A."/>
            <person name="Henrissat B."/>
            <person name="Grigoriev I.V."/>
            <person name="Hibbett D.S."/>
            <person name="Martin F."/>
            <person name="Nordberg H.P."/>
            <person name="Cantor M.N."/>
            <person name="Hua S.X."/>
        </authorList>
    </citation>
    <scope>NUCLEOTIDE SEQUENCE [LARGE SCALE GENOMIC DNA]</scope>
    <source>
        <strain evidence="4 5">UH-Slu-Lm8-n1</strain>
    </source>
</reference>
<dbReference type="Proteomes" id="UP000054485">
    <property type="component" value="Unassembled WGS sequence"/>
</dbReference>
<reference evidence="5" key="2">
    <citation type="submission" date="2015-01" db="EMBL/GenBank/DDBJ databases">
        <title>Evolutionary Origins and Diversification of the Mycorrhizal Mutualists.</title>
        <authorList>
            <consortium name="DOE Joint Genome Institute"/>
            <consortium name="Mycorrhizal Genomics Consortium"/>
            <person name="Kohler A."/>
            <person name="Kuo A."/>
            <person name="Nagy L.G."/>
            <person name="Floudas D."/>
            <person name="Copeland A."/>
            <person name="Barry K.W."/>
            <person name="Cichocki N."/>
            <person name="Veneault-Fourrey C."/>
            <person name="LaButti K."/>
            <person name="Lindquist E.A."/>
            <person name="Lipzen A."/>
            <person name="Lundell T."/>
            <person name="Morin E."/>
            <person name="Murat C."/>
            <person name="Riley R."/>
            <person name="Ohm R."/>
            <person name="Sun H."/>
            <person name="Tunlid A."/>
            <person name="Henrissat B."/>
            <person name="Grigoriev I.V."/>
            <person name="Hibbett D.S."/>
            <person name="Martin F."/>
        </authorList>
    </citation>
    <scope>NUCLEOTIDE SEQUENCE [LARGE SCALE GENOMIC DNA]</scope>
    <source>
        <strain evidence="5">UH-Slu-Lm8-n1</strain>
    </source>
</reference>
<keyword evidence="5" id="KW-1185">Reference proteome</keyword>
<keyword evidence="1" id="KW-0694">RNA-binding</keyword>
<evidence type="ECO:0000256" key="1">
    <source>
        <dbReference type="ARBA" id="ARBA00022884"/>
    </source>
</evidence>
<dbReference type="OrthoDB" id="3237746at2759"/>
<evidence type="ECO:0000313" key="4">
    <source>
        <dbReference type="EMBL" id="KIK32871.1"/>
    </source>
</evidence>
<sequence length="325" mass="37840">MADGGRHFNNDAVRAFCESRKCKLHTVAAYSPWVNGLVEGTNKLLLHVLKRLCAPELGEDQQEEAAWDKLPKSWPDHIEDAVHALNYRLLPALKFSPKELLLGLVVNTPKTNIEDSTSNLRTVDVLAQVAYVEQQRLDGYDEIVRHAIKRKVIFDKKVLQRAPGEVIFKIGQLVQVYRNDLDYTFKTERKLIPKWSVPRRIRARAVNSYTLETLKGAIIQGDFSARRLRAFTPRLGTELAEEQERYENRIRENENNEERGEEKETERRDKERDKDKEEKEDTEEEDEDDKDAEEDDEEDDEDNEENKEEEGGETEDEEDRRSDGR</sequence>
<protein>
    <recommendedName>
        <fullName evidence="3">Integrase catalytic domain-containing protein</fullName>
    </recommendedName>
</protein>